<dbReference type="InterPro" id="IPR000531">
    <property type="entry name" value="Beta-barrel_TonB"/>
</dbReference>
<evidence type="ECO:0000256" key="5">
    <source>
        <dbReference type="ARBA" id="ARBA00023077"/>
    </source>
</evidence>
<protein>
    <submittedName>
        <fullName evidence="14">TonB-dependent receptor</fullName>
    </submittedName>
</protein>
<evidence type="ECO:0000256" key="8">
    <source>
        <dbReference type="PROSITE-ProRule" id="PRU01360"/>
    </source>
</evidence>
<dbReference type="GO" id="GO:0044718">
    <property type="term" value="P:siderophore transmembrane transport"/>
    <property type="evidence" value="ECO:0007669"/>
    <property type="project" value="TreeGrafter"/>
</dbReference>
<keyword evidence="11" id="KW-0732">Signal</keyword>
<dbReference type="Proteomes" id="UP000675747">
    <property type="component" value="Unassembled WGS sequence"/>
</dbReference>
<proteinExistence type="inferred from homology"/>
<dbReference type="Gene3D" id="2.170.130.10">
    <property type="entry name" value="TonB-dependent receptor, plug domain"/>
    <property type="match status" value="1"/>
</dbReference>
<reference evidence="15 16" key="1">
    <citation type="journal article" date="2021" name="Microbiol. Resour. Announc.">
        <title>Draft Genome Sequence of Coralloluteibacterium stylophorae LMG 29479T.</title>
        <authorList>
            <person name="Karlyshev A.V."/>
            <person name="Kudryashova E.B."/>
            <person name="Ariskina E.V."/>
            <person name="Conroy A.P."/>
            <person name="Abidueva E.Y."/>
        </authorList>
    </citation>
    <scope>NUCLEOTIDE SEQUENCE [LARGE SCALE GENOMIC DNA]</scope>
    <source>
        <strain evidence="15 16">LMG 29479</strain>
    </source>
</reference>
<comment type="similarity">
    <text evidence="8 9">Belongs to the TonB-dependent receptor family.</text>
</comment>
<dbReference type="PROSITE" id="PS52016">
    <property type="entry name" value="TONB_DEPENDENT_REC_3"/>
    <property type="match status" value="1"/>
</dbReference>
<evidence type="ECO:0000256" key="9">
    <source>
        <dbReference type="RuleBase" id="RU003357"/>
    </source>
</evidence>
<keyword evidence="5 9" id="KW-0798">TonB box</keyword>
<dbReference type="InterPro" id="IPR012910">
    <property type="entry name" value="Plug_dom"/>
</dbReference>
<evidence type="ECO:0000256" key="6">
    <source>
        <dbReference type="ARBA" id="ARBA00023136"/>
    </source>
</evidence>
<keyword evidence="14" id="KW-0675">Receptor</keyword>
<feature type="chain" id="PRO_5042774236" evidence="11">
    <location>
        <begin position="23"/>
        <end position="730"/>
    </location>
</feature>
<evidence type="ECO:0000313" key="16">
    <source>
        <dbReference type="Proteomes" id="UP000675747"/>
    </source>
</evidence>
<keyword evidence="16" id="KW-1185">Reference proteome</keyword>
<keyword evidence="3 8" id="KW-1134">Transmembrane beta strand</keyword>
<name>A0A8J7VUY9_9GAMM</name>
<keyword evidence="2 8" id="KW-0813">Transport</keyword>
<dbReference type="Pfam" id="PF07715">
    <property type="entry name" value="Plug"/>
    <property type="match status" value="1"/>
</dbReference>
<feature type="compositionally biased region" description="Basic and acidic residues" evidence="10">
    <location>
        <begin position="225"/>
        <end position="234"/>
    </location>
</feature>
<dbReference type="PANTHER" id="PTHR30069:SF40">
    <property type="entry name" value="TONB-DEPENDENT RECEPTOR NMB0964-RELATED"/>
    <property type="match status" value="1"/>
</dbReference>
<comment type="subcellular location">
    <subcellularLocation>
        <location evidence="1 8">Cell outer membrane</location>
        <topology evidence="1 8">Multi-pass membrane protein</topology>
    </subcellularLocation>
</comment>
<dbReference type="InterPro" id="IPR036942">
    <property type="entry name" value="Beta-barrel_TonB_sf"/>
</dbReference>
<keyword evidence="6 8" id="KW-0472">Membrane</keyword>
<dbReference type="AlphaFoldDB" id="A0A8J7VUY9"/>
<evidence type="ECO:0000259" key="13">
    <source>
        <dbReference type="Pfam" id="PF07715"/>
    </source>
</evidence>
<feature type="compositionally biased region" description="Acidic residues" evidence="10">
    <location>
        <begin position="235"/>
        <end position="248"/>
    </location>
</feature>
<feature type="domain" description="TonB-dependent receptor plug" evidence="13">
    <location>
        <begin position="53"/>
        <end position="157"/>
    </location>
</feature>
<keyword evidence="4 8" id="KW-0812">Transmembrane</keyword>
<feature type="region of interest" description="Disordered" evidence="10">
    <location>
        <begin position="225"/>
        <end position="254"/>
    </location>
</feature>
<gene>
    <name evidence="15" type="ORF">KB893_005155</name>
    <name evidence="14" type="ORF">KB893_14580</name>
</gene>
<evidence type="ECO:0000256" key="7">
    <source>
        <dbReference type="ARBA" id="ARBA00023237"/>
    </source>
</evidence>
<dbReference type="InterPro" id="IPR037066">
    <property type="entry name" value="Plug_dom_sf"/>
</dbReference>
<keyword evidence="7 8" id="KW-0998">Cell outer membrane</keyword>
<dbReference type="RefSeq" id="WP_211927625.1">
    <property type="nucleotide sequence ID" value="NZ_JAGQFT020000003.1"/>
</dbReference>
<dbReference type="GO" id="GO:0009279">
    <property type="term" value="C:cell outer membrane"/>
    <property type="evidence" value="ECO:0007669"/>
    <property type="project" value="UniProtKB-SubCell"/>
</dbReference>
<dbReference type="PANTHER" id="PTHR30069">
    <property type="entry name" value="TONB-DEPENDENT OUTER MEMBRANE RECEPTOR"/>
    <property type="match status" value="1"/>
</dbReference>
<accession>A0A8J7VUY9</accession>
<organism evidence="14">
    <name type="scientific">Coralloluteibacterium stylophorae</name>
    <dbReference type="NCBI Taxonomy" id="1776034"/>
    <lineage>
        <taxon>Bacteria</taxon>
        <taxon>Pseudomonadati</taxon>
        <taxon>Pseudomonadota</taxon>
        <taxon>Gammaproteobacteria</taxon>
        <taxon>Lysobacterales</taxon>
        <taxon>Lysobacteraceae</taxon>
        <taxon>Coralloluteibacterium</taxon>
    </lineage>
</organism>
<evidence type="ECO:0000313" key="15">
    <source>
        <dbReference type="EMBL" id="MBS7456525.1"/>
    </source>
</evidence>
<dbReference type="Pfam" id="PF00593">
    <property type="entry name" value="TonB_dep_Rec_b-barrel"/>
    <property type="match status" value="1"/>
</dbReference>
<feature type="compositionally biased region" description="Basic and acidic residues" evidence="10">
    <location>
        <begin position="297"/>
        <end position="306"/>
    </location>
</feature>
<evidence type="ECO:0000259" key="12">
    <source>
        <dbReference type="Pfam" id="PF00593"/>
    </source>
</evidence>
<evidence type="ECO:0000256" key="10">
    <source>
        <dbReference type="SAM" id="MobiDB-lite"/>
    </source>
</evidence>
<reference evidence="14" key="2">
    <citation type="submission" date="2021-04" db="EMBL/GenBank/DDBJ databases">
        <authorList>
            <person name="Karlyshev A.V."/>
        </authorList>
    </citation>
    <scope>NUCLEOTIDE SEQUENCE</scope>
    <source>
        <strain evidence="14">LMG 29479</strain>
    </source>
</reference>
<dbReference type="Gene3D" id="2.40.170.20">
    <property type="entry name" value="TonB-dependent receptor, beta-barrel domain"/>
    <property type="match status" value="1"/>
</dbReference>
<evidence type="ECO:0000256" key="2">
    <source>
        <dbReference type="ARBA" id="ARBA00022448"/>
    </source>
</evidence>
<feature type="signal peptide" evidence="11">
    <location>
        <begin position="1"/>
        <end position="22"/>
    </location>
</feature>
<evidence type="ECO:0000256" key="1">
    <source>
        <dbReference type="ARBA" id="ARBA00004571"/>
    </source>
</evidence>
<dbReference type="GO" id="GO:0015344">
    <property type="term" value="F:siderophore uptake transmembrane transporter activity"/>
    <property type="evidence" value="ECO:0007669"/>
    <property type="project" value="TreeGrafter"/>
</dbReference>
<dbReference type="SUPFAM" id="SSF56935">
    <property type="entry name" value="Porins"/>
    <property type="match status" value="1"/>
</dbReference>
<sequence length="730" mass="80201">MPSVHRPLALAIGLALALPIHAQTATRSDTRHDQAQHLDAITVTASPLRNDTESLAQPVEVLSGEELDRRKAATLGETVSLLPGVQSTYFGTGVGRPIIRGQEGPRVQVLSNGTSAMDVSTVSQDHAVSIEPFLADQIEVLKGPATLIYGSGAIGGAVNVVDGRVPLAPATEAFSGRAEVRGNTVNDETTGMFRVDGGSERFTWHADAFYRDGDDFDIPGVAQVEHDDHDHDDHDHEEEEHEEHEEQVEGTLANSSFLTKGGAVGGTFFGERGYIGAAVSTYQTNYGIPEGAHLHVEEDGHDHDHDHEDEEEEEHEEHVVRIDLDQTRYQVKAGLYDPLPFLEELTFNGAYNDYEHVELESGEVGTRFENTGYDTRIEALQKEVDGWRGAFGVQISRSDFEAIGEEAFVPPTVTDTLGAFVIQEKDFGPLKLEGGLRHDRVELEPGTGADRSFDTNSISASALWRVSDALHLTLGADRSERAPTQEELYANGAHIATASWEVGDAGMDVERARRLELGMHVHTDPADFKFALYQTDFDDFVYLADTGIEEFGLPVRLWAQTDAKFRGAEAEAIFHLADNTSGLWDLRVFGDYVHATFDGEPTQTREFSVPHDDHTHDYSVVLDQTGDLPRIAPSRIGADLGWGMGGWRASVGGVRYGEQDRVADNEEPSEAYTLVNAHLSYHWDMPALSYEVFLDGTNLTDREARQHTSLLRDYAPLPGRGVAFGVRAFF</sequence>
<feature type="domain" description="TonB-dependent receptor-like beta-barrel" evidence="12">
    <location>
        <begin position="331"/>
        <end position="699"/>
    </location>
</feature>
<feature type="region of interest" description="Disordered" evidence="10">
    <location>
        <begin position="297"/>
        <end position="318"/>
    </location>
</feature>
<dbReference type="EMBL" id="JAGQFT010000168">
    <property type="protein sequence ID" value="MBR0563727.1"/>
    <property type="molecule type" value="Genomic_DNA"/>
</dbReference>
<comment type="caution">
    <text evidence="14">The sequence shown here is derived from an EMBL/GenBank/DDBJ whole genome shotgun (WGS) entry which is preliminary data.</text>
</comment>
<evidence type="ECO:0000256" key="11">
    <source>
        <dbReference type="SAM" id="SignalP"/>
    </source>
</evidence>
<evidence type="ECO:0000313" key="14">
    <source>
        <dbReference type="EMBL" id="MBR0563727.1"/>
    </source>
</evidence>
<dbReference type="EMBL" id="JAGQFT020000003">
    <property type="protein sequence ID" value="MBS7456525.1"/>
    <property type="molecule type" value="Genomic_DNA"/>
</dbReference>
<evidence type="ECO:0000256" key="3">
    <source>
        <dbReference type="ARBA" id="ARBA00022452"/>
    </source>
</evidence>
<dbReference type="InterPro" id="IPR039426">
    <property type="entry name" value="TonB-dep_rcpt-like"/>
</dbReference>
<evidence type="ECO:0000256" key="4">
    <source>
        <dbReference type="ARBA" id="ARBA00022692"/>
    </source>
</evidence>